<evidence type="ECO:0000313" key="2">
    <source>
        <dbReference type="Proteomes" id="UP001148737"/>
    </source>
</evidence>
<protein>
    <submittedName>
        <fullName evidence="1">Uncharacterized protein</fullName>
    </submittedName>
</protein>
<dbReference type="EMBL" id="JANAKD010000553">
    <property type="protein sequence ID" value="KAJ3492839.1"/>
    <property type="molecule type" value="Genomic_DNA"/>
</dbReference>
<keyword evidence="2" id="KW-1185">Reference proteome</keyword>
<accession>A0ACC1QTC7</accession>
<comment type="caution">
    <text evidence="1">The sequence shown here is derived from an EMBL/GenBank/DDBJ whole genome shotgun (WGS) entry which is preliminary data.</text>
</comment>
<reference evidence="1" key="1">
    <citation type="submission" date="2022-07" db="EMBL/GenBank/DDBJ databases">
        <title>Genome Sequence of Lecanicillium saksenae.</title>
        <authorList>
            <person name="Buettner E."/>
        </authorList>
    </citation>
    <scope>NUCLEOTIDE SEQUENCE</scope>
    <source>
        <strain evidence="1">VT-O1</strain>
    </source>
</reference>
<proteinExistence type="predicted"/>
<organism evidence="1 2">
    <name type="scientific">Lecanicillium saksenae</name>
    <dbReference type="NCBI Taxonomy" id="468837"/>
    <lineage>
        <taxon>Eukaryota</taxon>
        <taxon>Fungi</taxon>
        <taxon>Dikarya</taxon>
        <taxon>Ascomycota</taxon>
        <taxon>Pezizomycotina</taxon>
        <taxon>Sordariomycetes</taxon>
        <taxon>Hypocreomycetidae</taxon>
        <taxon>Hypocreales</taxon>
        <taxon>Cordycipitaceae</taxon>
        <taxon>Lecanicillium</taxon>
    </lineage>
</organism>
<dbReference type="Proteomes" id="UP001148737">
    <property type="component" value="Unassembled WGS sequence"/>
</dbReference>
<name>A0ACC1QTC7_9HYPO</name>
<sequence length="379" mass="42338">MIPFSESTSLFTAAAALDLVTFVVLAFVSVLQFCFVRRHGDAARTWVKWARWSLATLTFTMFVLCADLIIATVYSRFTDRGIEFFESEKKGLSQARGILDSVWWLGEAVVRVLLLATFAMLGAGIAMARSGGAAQPGWTKMPSLAWGAGGLTLVLAVALFGLRCYFWAHIYDAPKSESLYDRSLRNHGGGGPIDFNMINRVTIDMDFTLHCIWLFLSLIVLALAVRTRQLCRSAPHTKTASNYFLACAILFVIQPLYNVIIFIIFDLGLYIVASFGPTIVTDVILRMWPYASILLILFVLGRKKIGGVWSTQQPFQTKDAVAGETVYQTPWGYQVTHSTIPQQVPSQDAQAELNNYYAQPQHNTQPLQHQQHQQQPHYG</sequence>
<gene>
    <name evidence="1" type="ORF">NLG97_g5114</name>
</gene>
<evidence type="ECO:0000313" key="1">
    <source>
        <dbReference type="EMBL" id="KAJ3492839.1"/>
    </source>
</evidence>